<reference evidence="1" key="1">
    <citation type="submission" date="2020-05" db="UniProtKB">
        <authorList>
            <consortium name="EnsemblMetazoa"/>
        </authorList>
    </citation>
    <scope>IDENTIFICATION</scope>
    <source>
        <strain evidence="1">TTRI</strain>
    </source>
</reference>
<evidence type="ECO:0000313" key="2">
    <source>
        <dbReference type="Proteomes" id="UP000078200"/>
    </source>
</evidence>
<accession>A0A1A9UQS1</accession>
<evidence type="ECO:0000313" key="1">
    <source>
        <dbReference type="EnsemblMetazoa" id="GAUT012358-PA"/>
    </source>
</evidence>
<sequence length="65" mass="7469">MKNGTCGQNKKTILPDFIIGYLGFNGINYCQYLIINIYLKSVYVLISHIHPLFYDIDVSSCSYQN</sequence>
<keyword evidence="2" id="KW-1185">Reference proteome</keyword>
<proteinExistence type="predicted"/>
<dbReference type="Proteomes" id="UP000078200">
    <property type="component" value="Unassembled WGS sequence"/>
</dbReference>
<dbReference type="AlphaFoldDB" id="A0A1A9UQS1"/>
<dbReference type="EnsemblMetazoa" id="GAUT012358-RA">
    <property type="protein sequence ID" value="GAUT012358-PA"/>
    <property type="gene ID" value="GAUT012358"/>
</dbReference>
<protein>
    <submittedName>
        <fullName evidence="1">Uncharacterized protein</fullName>
    </submittedName>
</protein>
<name>A0A1A9UQS1_GLOAU</name>
<dbReference type="VEuPathDB" id="VectorBase:GAUT012358"/>
<organism evidence="1 2">
    <name type="scientific">Glossina austeni</name>
    <name type="common">Savannah tsetse fly</name>
    <dbReference type="NCBI Taxonomy" id="7395"/>
    <lineage>
        <taxon>Eukaryota</taxon>
        <taxon>Metazoa</taxon>
        <taxon>Ecdysozoa</taxon>
        <taxon>Arthropoda</taxon>
        <taxon>Hexapoda</taxon>
        <taxon>Insecta</taxon>
        <taxon>Pterygota</taxon>
        <taxon>Neoptera</taxon>
        <taxon>Endopterygota</taxon>
        <taxon>Diptera</taxon>
        <taxon>Brachycera</taxon>
        <taxon>Muscomorpha</taxon>
        <taxon>Hippoboscoidea</taxon>
        <taxon>Glossinidae</taxon>
        <taxon>Glossina</taxon>
    </lineage>
</organism>